<sequence length="54" mass="6144">MRLVISSYSKSDTQSMANHKGKYFNNYISGLKQTPWSSSTVNELQFGQITVTRL</sequence>
<proteinExistence type="predicted"/>
<dbReference type="AlphaFoldDB" id="A0A0E9VWT3"/>
<reference evidence="1" key="1">
    <citation type="submission" date="2014-11" db="EMBL/GenBank/DDBJ databases">
        <authorList>
            <person name="Amaro Gonzalez C."/>
        </authorList>
    </citation>
    <scope>NUCLEOTIDE SEQUENCE</scope>
</reference>
<name>A0A0E9VWT3_ANGAN</name>
<accession>A0A0E9VWT3</accession>
<dbReference type="EMBL" id="GBXM01025963">
    <property type="protein sequence ID" value="JAH82614.1"/>
    <property type="molecule type" value="Transcribed_RNA"/>
</dbReference>
<protein>
    <submittedName>
        <fullName evidence="1">Uncharacterized protein</fullName>
    </submittedName>
</protein>
<reference evidence="1" key="2">
    <citation type="journal article" date="2015" name="Fish Shellfish Immunol.">
        <title>Early steps in the European eel (Anguilla anguilla)-Vibrio vulnificus interaction in the gills: Role of the RtxA13 toxin.</title>
        <authorList>
            <person name="Callol A."/>
            <person name="Pajuelo D."/>
            <person name="Ebbesson L."/>
            <person name="Teles M."/>
            <person name="MacKenzie S."/>
            <person name="Amaro C."/>
        </authorList>
    </citation>
    <scope>NUCLEOTIDE SEQUENCE</scope>
</reference>
<evidence type="ECO:0000313" key="1">
    <source>
        <dbReference type="EMBL" id="JAH82614.1"/>
    </source>
</evidence>
<organism evidence="1">
    <name type="scientific">Anguilla anguilla</name>
    <name type="common">European freshwater eel</name>
    <name type="synonym">Muraena anguilla</name>
    <dbReference type="NCBI Taxonomy" id="7936"/>
    <lineage>
        <taxon>Eukaryota</taxon>
        <taxon>Metazoa</taxon>
        <taxon>Chordata</taxon>
        <taxon>Craniata</taxon>
        <taxon>Vertebrata</taxon>
        <taxon>Euteleostomi</taxon>
        <taxon>Actinopterygii</taxon>
        <taxon>Neopterygii</taxon>
        <taxon>Teleostei</taxon>
        <taxon>Anguilliformes</taxon>
        <taxon>Anguillidae</taxon>
        <taxon>Anguilla</taxon>
    </lineage>
</organism>